<protein>
    <submittedName>
        <fullName evidence="1">Uncharacterized protein</fullName>
    </submittedName>
</protein>
<gene>
    <name evidence="1" type="ORF">Harvfovirus20_22</name>
</gene>
<name>A0A3G5A5V2_9VIRU</name>
<proteinExistence type="predicted"/>
<accession>A0A3G5A5V2</accession>
<evidence type="ECO:0000313" key="1">
    <source>
        <dbReference type="EMBL" id="AYV81203.1"/>
    </source>
</evidence>
<organism evidence="1">
    <name type="scientific">Harvfovirus sp</name>
    <dbReference type="NCBI Taxonomy" id="2487768"/>
    <lineage>
        <taxon>Viruses</taxon>
        <taxon>Varidnaviria</taxon>
        <taxon>Bamfordvirae</taxon>
        <taxon>Nucleocytoviricota</taxon>
        <taxon>Megaviricetes</taxon>
        <taxon>Imitervirales</taxon>
        <taxon>Mimiviridae</taxon>
        <taxon>Klosneuvirinae</taxon>
    </lineage>
</organism>
<dbReference type="EMBL" id="MK072262">
    <property type="protein sequence ID" value="AYV81203.1"/>
    <property type="molecule type" value="Genomic_DNA"/>
</dbReference>
<sequence length="141" mass="15448">MSELISTIYSVKKYKAIGSKNIVLDPKAKYLVPLKVNVLKKGGVLFNVNVDVNYSTSVGTFGNVLLEIKRNGRTVTDGPQSLIKGDPTFLIGTGEFAWNSVDRDVEPGCYEYILIISNDSESSGRVFGLAFNAVTFARMMN</sequence>
<reference evidence="1" key="1">
    <citation type="submission" date="2018-10" db="EMBL/GenBank/DDBJ databases">
        <title>Hidden diversity of soil giant viruses.</title>
        <authorList>
            <person name="Schulz F."/>
            <person name="Alteio L."/>
            <person name="Goudeau D."/>
            <person name="Ryan E.M."/>
            <person name="Malmstrom R.R."/>
            <person name="Blanchard J."/>
            <person name="Woyke T."/>
        </authorList>
    </citation>
    <scope>NUCLEOTIDE SEQUENCE</scope>
    <source>
        <strain evidence="1">HAV1</strain>
    </source>
</reference>